<evidence type="ECO:0000313" key="11">
    <source>
        <dbReference type="Proteomes" id="UP000003527"/>
    </source>
</evidence>
<dbReference type="FunFam" id="3.40.50.300:FF:000127">
    <property type="entry name" value="Ribose import ATP-binding protein RbsA"/>
    <property type="match status" value="1"/>
</dbReference>
<protein>
    <recommendedName>
        <fullName evidence="9">ABC transporter domain-containing protein</fullName>
    </recommendedName>
</protein>
<comment type="caution">
    <text evidence="10">The sequence shown here is derived from an EMBL/GenBank/DDBJ whole genome shotgun (WGS) entry which is preliminary data.</text>
</comment>
<dbReference type="GO" id="GO:0005886">
    <property type="term" value="C:plasma membrane"/>
    <property type="evidence" value="ECO:0007669"/>
    <property type="project" value="UniProtKB-SubCell"/>
</dbReference>
<keyword evidence="8" id="KW-0472">Membrane</keyword>
<keyword evidence="7" id="KW-1278">Translocase</keyword>
<keyword evidence="3" id="KW-1003">Cell membrane</keyword>
<dbReference type="EMBL" id="AFZD01000018">
    <property type="protein sequence ID" value="EHL10859.1"/>
    <property type="molecule type" value="Genomic_DNA"/>
</dbReference>
<dbReference type="PANTHER" id="PTHR43790">
    <property type="entry name" value="CARBOHYDRATE TRANSPORT ATP-BINDING PROTEIN MG119-RELATED"/>
    <property type="match status" value="1"/>
</dbReference>
<evidence type="ECO:0000256" key="2">
    <source>
        <dbReference type="ARBA" id="ARBA00022448"/>
    </source>
</evidence>
<comment type="subcellular location">
    <subcellularLocation>
        <location evidence="1">Cell membrane</location>
        <topology evidence="1">Peripheral membrane protein</topology>
    </subcellularLocation>
</comment>
<dbReference type="HOGENOM" id="CLU_000604_92_0_9"/>
<sequence length="511" mass="56729">MSEYIVEMKHITKRFPGIVANDDVSLSIKKGEIFALLGENGAGKSTLMSMLFGMYEPDEGEIWIRGKKEEISSPSYATKLNIGMVHQHFKLVENYSITENIILGLPSRDKRLGFLPYVDVKKAEQKVAQLSERYGLEVNPKDIIENVGISVQQRVEILKMLYREAEILIFDEPTAVLTPQEISFLLEIIRGLRDKGKTIILITHKLEEIKQVADRCAILNRGKLIDVLDVAETSTKTMANLMVGREVNFTVEKAEPKFGNTVLEVQNLTVKNRDGFSVVKNVSFSVRGGEVFAIAGVAGNGQVEIADAIAGLMKIADGKVILNGKDISGESIRKRCLDGISYIPENRQDVGLVMDFSLENNLVLKTYNNARFSRKGILRAKEIRANGEELIKKYDIRSGQGCQTIVRSMSGGNQQKAIIGREIELNSALMIFVQPTRGLDIGAIENIHKQIIAERDAGKAILLISLELDEIMNCADTIGVIYNGEIQKIADAKELSTNQVGEFMMGVKHEK</sequence>
<evidence type="ECO:0000256" key="5">
    <source>
        <dbReference type="ARBA" id="ARBA00022741"/>
    </source>
</evidence>
<evidence type="ECO:0000256" key="8">
    <source>
        <dbReference type="ARBA" id="ARBA00023136"/>
    </source>
</evidence>
<evidence type="ECO:0000256" key="6">
    <source>
        <dbReference type="ARBA" id="ARBA00022840"/>
    </source>
</evidence>
<feature type="domain" description="ABC transporter" evidence="9">
    <location>
        <begin position="6"/>
        <end position="246"/>
    </location>
</feature>
<reference evidence="10 11" key="1">
    <citation type="submission" date="2011-08" db="EMBL/GenBank/DDBJ databases">
        <title>The Genome Sequence of Oribacterium sp. ACB7.</title>
        <authorList>
            <consortium name="The Broad Institute Genome Sequencing Platform"/>
            <person name="Earl A."/>
            <person name="Ward D."/>
            <person name="Feldgarden M."/>
            <person name="Gevers D."/>
            <person name="Sizova M."/>
            <person name="Hazen A."/>
            <person name="Epstein S."/>
            <person name="Young S.K."/>
            <person name="Zeng Q."/>
            <person name="Gargeya S."/>
            <person name="Fitzgerald M."/>
            <person name="Haas B."/>
            <person name="Abouelleil A."/>
            <person name="Alvarado L."/>
            <person name="Arachchi H.M."/>
            <person name="Berlin A."/>
            <person name="Brown A."/>
            <person name="Chapman S.B."/>
            <person name="Chen Z."/>
            <person name="Dunbar C."/>
            <person name="Freedman E."/>
            <person name="Gearin G."/>
            <person name="Gellesch M."/>
            <person name="Goldberg J."/>
            <person name="Griggs A."/>
            <person name="Gujja S."/>
            <person name="Heiman D."/>
            <person name="Howarth C."/>
            <person name="Larson L."/>
            <person name="Lui A."/>
            <person name="MacDonald P.J.P."/>
            <person name="Montmayeur A."/>
            <person name="Murphy C."/>
            <person name="Neiman D."/>
            <person name="Pearson M."/>
            <person name="Priest M."/>
            <person name="Roberts A."/>
            <person name="Saif S."/>
            <person name="Shea T."/>
            <person name="Shenoy N."/>
            <person name="Sisk P."/>
            <person name="Stolte C."/>
            <person name="Sykes S."/>
            <person name="Wortman J."/>
            <person name="Nusbaum C."/>
            <person name="Birren B."/>
        </authorList>
    </citation>
    <scope>NUCLEOTIDE SEQUENCE [LARGE SCALE GENOMIC DNA]</scope>
    <source>
        <strain evidence="10 11">ACB7</strain>
    </source>
</reference>
<evidence type="ECO:0000259" key="9">
    <source>
        <dbReference type="PROSITE" id="PS50893"/>
    </source>
</evidence>
<dbReference type="GO" id="GO:0016887">
    <property type="term" value="F:ATP hydrolysis activity"/>
    <property type="evidence" value="ECO:0007669"/>
    <property type="project" value="InterPro"/>
</dbReference>
<dbReference type="InterPro" id="IPR003439">
    <property type="entry name" value="ABC_transporter-like_ATP-bd"/>
</dbReference>
<dbReference type="PROSITE" id="PS50893">
    <property type="entry name" value="ABC_TRANSPORTER_2"/>
    <property type="match status" value="2"/>
</dbReference>
<dbReference type="SMART" id="SM00382">
    <property type="entry name" value="AAA"/>
    <property type="match status" value="1"/>
</dbReference>
<dbReference type="Pfam" id="PF00005">
    <property type="entry name" value="ABC_tran"/>
    <property type="match status" value="2"/>
</dbReference>
<organism evidence="10 11">
    <name type="scientific">Oribacterium asaccharolyticum ACB7</name>
    <dbReference type="NCBI Taxonomy" id="796944"/>
    <lineage>
        <taxon>Bacteria</taxon>
        <taxon>Bacillati</taxon>
        <taxon>Bacillota</taxon>
        <taxon>Clostridia</taxon>
        <taxon>Lachnospirales</taxon>
        <taxon>Lachnospiraceae</taxon>
        <taxon>Oribacterium</taxon>
    </lineage>
</organism>
<dbReference type="Gene3D" id="3.40.50.300">
    <property type="entry name" value="P-loop containing nucleotide triphosphate hydrolases"/>
    <property type="match status" value="2"/>
</dbReference>
<dbReference type="CDD" id="cd03216">
    <property type="entry name" value="ABC_Carb_Monos_I"/>
    <property type="match status" value="1"/>
</dbReference>
<keyword evidence="11" id="KW-1185">Reference proteome</keyword>
<dbReference type="InterPro" id="IPR017871">
    <property type="entry name" value="ABC_transporter-like_CS"/>
</dbReference>
<dbReference type="PROSITE" id="PS00211">
    <property type="entry name" value="ABC_TRANSPORTER_1"/>
    <property type="match status" value="1"/>
</dbReference>
<dbReference type="Proteomes" id="UP000003527">
    <property type="component" value="Unassembled WGS sequence"/>
</dbReference>
<dbReference type="PANTHER" id="PTHR43790:SF4">
    <property type="entry name" value="GUANOSINE IMPORT ATP-BINDING PROTEIN NUPO"/>
    <property type="match status" value="1"/>
</dbReference>
<feature type="domain" description="ABC transporter" evidence="9">
    <location>
        <begin position="263"/>
        <end position="508"/>
    </location>
</feature>
<dbReference type="AlphaFoldDB" id="G9WVS2"/>
<dbReference type="PATRIC" id="fig|796944.3.peg.1739"/>
<evidence type="ECO:0000256" key="3">
    <source>
        <dbReference type="ARBA" id="ARBA00022475"/>
    </source>
</evidence>
<dbReference type="InterPro" id="IPR050107">
    <property type="entry name" value="ABC_carbohydrate_import_ATPase"/>
</dbReference>
<name>G9WVS2_9FIRM</name>
<dbReference type="InterPro" id="IPR027417">
    <property type="entry name" value="P-loop_NTPase"/>
</dbReference>
<keyword evidence="5" id="KW-0547">Nucleotide-binding</keyword>
<evidence type="ECO:0000256" key="7">
    <source>
        <dbReference type="ARBA" id="ARBA00022967"/>
    </source>
</evidence>
<gene>
    <name evidence="10" type="ORF">HMPREF9624_01006</name>
</gene>
<keyword evidence="6" id="KW-0067">ATP-binding</keyword>
<dbReference type="RefSeq" id="WP_009536819.1">
    <property type="nucleotide sequence ID" value="NZ_JH414505.1"/>
</dbReference>
<dbReference type="SUPFAM" id="SSF52540">
    <property type="entry name" value="P-loop containing nucleoside triphosphate hydrolases"/>
    <property type="match status" value="2"/>
</dbReference>
<dbReference type="GO" id="GO:0005524">
    <property type="term" value="F:ATP binding"/>
    <property type="evidence" value="ECO:0007669"/>
    <property type="project" value="UniProtKB-KW"/>
</dbReference>
<evidence type="ECO:0000256" key="4">
    <source>
        <dbReference type="ARBA" id="ARBA00022737"/>
    </source>
</evidence>
<accession>G9WVS2</accession>
<dbReference type="CDD" id="cd03215">
    <property type="entry name" value="ABC_Carb_Monos_II"/>
    <property type="match status" value="1"/>
</dbReference>
<keyword evidence="4" id="KW-0677">Repeat</keyword>
<evidence type="ECO:0000256" key="1">
    <source>
        <dbReference type="ARBA" id="ARBA00004202"/>
    </source>
</evidence>
<proteinExistence type="predicted"/>
<keyword evidence="2" id="KW-0813">Transport</keyword>
<evidence type="ECO:0000313" key="10">
    <source>
        <dbReference type="EMBL" id="EHL10859.1"/>
    </source>
</evidence>
<dbReference type="InterPro" id="IPR003593">
    <property type="entry name" value="AAA+_ATPase"/>
</dbReference>